<dbReference type="PANTHER" id="PTHR33309:SF3">
    <property type="entry name" value="CCHC-TYPE DOMAIN-CONTAINING PROTEIN"/>
    <property type="match status" value="1"/>
</dbReference>
<sequence>FIKNAYEINRRIVIAMRLLGIGLQGIRKFCAFMELPRPVFQSVYDSIIDHICTATKIVSDNSMSNAAIEEKRISAEKREKNGITVSGDGSWRKRGFSFLFGFVSLIGWDTDKIIDVVVKSKYCKACEYWKKKEDTEEYSEWLESHANECQANHDGSAGKMEVDAAIEMFQRSEKLHDVKPYKNITVTKKECVDHVQKRMGTHLRNLKKRTKGLGGKGKLTGKLIDELSIYFRLAIRRNCQSVEKMKIAIWATLFHKLSTDDNPQHDDCPTGEDSWCSWQKAKSLGTLDTYTHKPPMSDEIFNAIKPIYEQLTTDDLLTRCIGGYTQNSNENFNSTVWSMAPKTMNSGKKIVDIATNIALCIFNDGLMSILYIFETMKMKIGLNSYQLCTEVDEKRVQKAERSLSDGAKQARIDLKTGRKEKEDEEMELEGQLYGAGIAD</sequence>
<dbReference type="AlphaFoldDB" id="A0A151J5A9"/>
<reference evidence="2 3" key="1">
    <citation type="submission" date="2015-09" db="EMBL/GenBank/DDBJ databases">
        <title>Trachymyrmex cornetzi WGS genome.</title>
        <authorList>
            <person name="Nygaard S."/>
            <person name="Hu H."/>
            <person name="Boomsma J."/>
            <person name="Zhang G."/>
        </authorList>
    </citation>
    <scope>NUCLEOTIDE SEQUENCE [LARGE SCALE GENOMIC DNA]</scope>
    <source>
        <strain evidence="2">Tcor2-1</strain>
        <tissue evidence="2">Whole body</tissue>
    </source>
</reference>
<evidence type="ECO:0000259" key="1">
    <source>
        <dbReference type="Pfam" id="PF20700"/>
    </source>
</evidence>
<dbReference type="EMBL" id="KQ980023">
    <property type="protein sequence ID" value="KYN18206.1"/>
    <property type="molecule type" value="Genomic_DNA"/>
</dbReference>
<evidence type="ECO:0000313" key="3">
    <source>
        <dbReference type="Proteomes" id="UP000078492"/>
    </source>
</evidence>
<feature type="non-terminal residue" evidence="2">
    <location>
        <position position="1"/>
    </location>
</feature>
<accession>A0A151J5A9</accession>
<dbReference type="Pfam" id="PF20700">
    <property type="entry name" value="Mutator"/>
    <property type="match status" value="1"/>
</dbReference>
<gene>
    <name evidence="2" type="ORF">ALC57_09489</name>
</gene>
<dbReference type="Proteomes" id="UP000078492">
    <property type="component" value="Unassembled WGS sequence"/>
</dbReference>
<organism evidence="2 3">
    <name type="scientific">Trachymyrmex cornetzi</name>
    <dbReference type="NCBI Taxonomy" id="471704"/>
    <lineage>
        <taxon>Eukaryota</taxon>
        <taxon>Metazoa</taxon>
        <taxon>Ecdysozoa</taxon>
        <taxon>Arthropoda</taxon>
        <taxon>Hexapoda</taxon>
        <taxon>Insecta</taxon>
        <taxon>Pterygota</taxon>
        <taxon>Neoptera</taxon>
        <taxon>Endopterygota</taxon>
        <taxon>Hymenoptera</taxon>
        <taxon>Apocrita</taxon>
        <taxon>Aculeata</taxon>
        <taxon>Formicoidea</taxon>
        <taxon>Formicidae</taxon>
        <taxon>Myrmicinae</taxon>
        <taxon>Trachymyrmex</taxon>
    </lineage>
</organism>
<feature type="domain" description="Mutator-like transposase" evidence="1">
    <location>
        <begin position="4"/>
        <end position="178"/>
    </location>
</feature>
<evidence type="ECO:0000313" key="2">
    <source>
        <dbReference type="EMBL" id="KYN18206.1"/>
    </source>
</evidence>
<proteinExistence type="predicted"/>
<dbReference type="PANTHER" id="PTHR33309">
    <property type="entry name" value="KERATIN, ULTRA HIGH-SULFUR MATRIX PROTEIN-LIKE"/>
    <property type="match status" value="1"/>
</dbReference>
<keyword evidence="3" id="KW-1185">Reference proteome</keyword>
<protein>
    <recommendedName>
        <fullName evidence="1">Mutator-like transposase domain-containing protein</fullName>
    </recommendedName>
</protein>
<dbReference type="InterPro" id="IPR049012">
    <property type="entry name" value="Mutator_transp_dom"/>
</dbReference>
<name>A0A151J5A9_9HYME</name>